<organism evidence="10 11">
    <name type="scientific">Piscinibacter gummiphilus</name>
    <dbReference type="NCBI Taxonomy" id="946333"/>
    <lineage>
        <taxon>Bacteria</taxon>
        <taxon>Pseudomonadati</taxon>
        <taxon>Pseudomonadota</taxon>
        <taxon>Betaproteobacteria</taxon>
        <taxon>Burkholderiales</taxon>
        <taxon>Sphaerotilaceae</taxon>
        <taxon>Piscinibacter</taxon>
    </lineage>
</organism>
<dbReference type="Pfam" id="PF13091">
    <property type="entry name" value="PLDc_2"/>
    <property type="match status" value="2"/>
</dbReference>
<feature type="active site" evidence="9">
    <location>
        <position position="126"/>
    </location>
</feature>
<dbReference type="EC" id="2.7.8.-" evidence="9"/>
<feature type="active site" evidence="9">
    <location>
        <position position="133"/>
    </location>
</feature>
<dbReference type="PROSITE" id="PS50035">
    <property type="entry name" value="PLD"/>
    <property type="match status" value="2"/>
</dbReference>
<dbReference type="RefSeq" id="WP_085752444.1">
    <property type="nucleotide sequence ID" value="NZ_BSPR01000006.1"/>
</dbReference>
<protein>
    <recommendedName>
        <fullName evidence="9">Cardiolipin synthase B</fullName>
        <shortName evidence="9">CL synthase</shortName>
        <ecNumber evidence="9">2.7.8.-</ecNumber>
    </recommendedName>
</protein>
<dbReference type="CDD" id="cd09110">
    <property type="entry name" value="PLDc_CLS_1"/>
    <property type="match status" value="1"/>
</dbReference>
<dbReference type="GO" id="GO:0032049">
    <property type="term" value="P:cardiolipin biosynthetic process"/>
    <property type="evidence" value="ECO:0007669"/>
    <property type="project" value="InterPro"/>
</dbReference>
<dbReference type="EMBL" id="CP015118">
    <property type="protein sequence ID" value="ARN22147.1"/>
    <property type="molecule type" value="Genomic_DNA"/>
</dbReference>
<dbReference type="Gene3D" id="3.30.870.10">
    <property type="entry name" value="Endonuclease Chain A"/>
    <property type="match status" value="2"/>
</dbReference>
<dbReference type="HAMAP" id="MF_01917">
    <property type="entry name" value="Cardiolipin_synth_ClsB"/>
    <property type="match status" value="1"/>
</dbReference>
<evidence type="ECO:0000256" key="7">
    <source>
        <dbReference type="ARBA" id="ARBA00023209"/>
    </source>
</evidence>
<keyword evidence="1 9" id="KW-1003">Cell membrane</keyword>
<dbReference type="OrthoDB" id="9762009at2"/>
<keyword evidence="6 9" id="KW-0472">Membrane</keyword>
<keyword evidence="5 9" id="KW-0443">Lipid metabolism</keyword>
<dbReference type="GO" id="GO:0008808">
    <property type="term" value="F:cardiolipin synthase activity"/>
    <property type="evidence" value="ECO:0007669"/>
    <property type="project" value="InterPro"/>
</dbReference>
<dbReference type="GO" id="GO:0005886">
    <property type="term" value="C:plasma membrane"/>
    <property type="evidence" value="ECO:0007669"/>
    <property type="project" value="UniProtKB-SubCell"/>
</dbReference>
<proteinExistence type="inferred from homology"/>
<gene>
    <name evidence="9" type="primary">clsB</name>
    <name evidence="10" type="ORF">A4W93_20830</name>
</gene>
<dbReference type="InterPro" id="IPR025202">
    <property type="entry name" value="PLD-like_dom"/>
</dbReference>
<evidence type="ECO:0000256" key="1">
    <source>
        <dbReference type="ARBA" id="ARBA00022475"/>
    </source>
</evidence>
<dbReference type="InterPro" id="IPR030872">
    <property type="entry name" value="Cardiolipin_synth_ClsB"/>
</dbReference>
<dbReference type="CDD" id="cd09159">
    <property type="entry name" value="PLDc_ybhO_like_2"/>
    <property type="match status" value="1"/>
</dbReference>
<name>A0A1W6LD51_9BURK</name>
<dbReference type="STRING" id="946333.A4W93_20830"/>
<accession>A0A1W6LD51</accession>
<keyword evidence="11" id="KW-1185">Reference proteome</keyword>
<dbReference type="Proteomes" id="UP000193427">
    <property type="component" value="Chromosome"/>
</dbReference>
<dbReference type="PANTHER" id="PTHR21248">
    <property type="entry name" value="CARDIOLIPIN SYNTHASE"/>
    <property type="match status" value="1"/>
</dbReference>
<dbReference type="KEGG" id="rgu:A4W93_20830"/>
<sequence>MRSADTALTRAAVRAQYSGGNEARLLQGGDELFPAMVQAIASARREIWLATYIYTDEGLVKEVTRALADAARRGVSVRVLLDGFGCRVDMPVLREALATAGVHIAVFRPLDRWWSWFQPGQLRRLHQKLCVVDGNVAFVGGVNLLDDRYDQVHGWSEAPRLDFAVRMKGPIVAPIEQAVRALYHRAVLGSHFGRELATLARGAEPVARARRLMKRLRMAPPGTGPDVAGLPPVRAAFVLRDNLRRRRAIERSYIDAIRKARERVDIVSPYFYPGRAFRRVLRQAARRGVHVRLLLQGKVDYRIAALAARALYDEMLAEGVHIYEYTPAFLHAKVALVDNEWATVGSSNIDPLSLLLNLEANVVVRDAAFTRSLAEAFDRAVAASSAIDPSKRAYPTGVQGMLRRRWVAWCARLYLKVAGATGRY</sequence>
<dbReference type="InterPro" id="IPR001736">
    <property type="entry name" value="PLipase_D/transphosphatidylase"/>
</dbReference>
<keyword evidence="7 9" id="KW-0594">Phospholipid biosynthesis</keyword>
<evidence type="ECO:0000256" key="9">
    <source>
        <dbReference type="HAMAP-Rule" id="MF_01917"/>
    </source>
</evidence>
<dbReference type="PIRSF" id="PIRSF000850">
    <property type="entry name" value="Phospholipase_D_PSS"/>
    <property type="match status" value="1"/>
</dbReference>
<evidence type="ECO:0000256" key="6">
    <source>
        <dbReference type="ARBA" id="ARBA00023136"/>
    </source>
</evidence>
<evidence type="ECO:0000313" key="10">
    <source>
        <dbReference type="EMBL" id="ARN22147.1"/>
    </source>
</evidence>
<dbReference type="SUPFAM" id="SSF56024">
    <property type="entry name" value="Phospholipase D/nuclease"/>
    <property type="match status" value="2"/>
</dbReference>
<dbReference type="SMART" id="SM00155">
    <property type="entry name" value="PLDc"/>
    <property type="match status" value="2"/>
</dbReference>
<feature type="active site" evidence="9">
    <location>
        <position position="333"/>
    </location>
</feature>
<keyword evidence="8 9" id="KW-1208">Phospholipid metabolism</keyword>
<comment type="function">
    <text evidence="9">Catalyzes the phosphatidyl group transfer from one phosphatidylglycerol molecule to another to form cardiolipin (CL) (diphosphatidylglycerol) and glycerol.</text>
</comment>
<evidence type="ECO:0000256" key="4">
    <source>
        <dbReference type="ARBA" id="ARBA00022737"/>
    </source>
</evidence>
<comment type="similarity">
    <text evidence="9">Belongs to the phospholipase D family. Cardiolipin synthase subfamily. ClsB sub-subfamily.</text>
</comment>
<feature type="active site" evidence="9">
    <location>
        <position position="128"/>
    </location>
</feature>
<comment type="catalytic activity">
    <reaction evidence="9">
        <text>2 a 1,2-diacyl-sn-glycero-3-phospho-(1'-sn-glycerol) = a cardiolipin + glycerol</text>
        <dbReference type="Rhea" id="RHEA:31451"/>
        <dbReference type="ChEBI" id="CHEBI:17754"/>
        <dbReference type="ChEBI" id="CHEBI:62237"/>
        <dbReference type="ChEBI" id="CHEBI:64716"/>
    </reaction>
</comment>
<evidence type="ECO:0000256" key="3">
    <source>
        <dbReference type="ARBA" id="ARBA00022679"/>
    </source>
</evidence>
<keyword evidence="2 9" id="KW-0444">Lipid biosynthesis</keyword>
<evidence type="ECO:0000256" key="8">
    <source>
        <dbReference type="ARBA" id="ARBA00023264"/>
    </source>
</evidence>
<reference evidence="10 11" key="1">
    <citation type="submission" date="2016-04" db="EMBL/GenBank/DDBJ databases">
        <title>Complete genome sequence of natural rubber-degrading, novel Gram-negative bacterium, Rhizobacter gummiphilus strain NS21.</title>
        <authorList>
            <person name="Tabata M."/>
            <person name="Kasai D."/>
            <person name="Fukuda M."/>
        </authorList>
    </citation>
    <scope>NUCLEOTIDE SEQUENCE [LARGE SCALE GENOMIC DNA]</scope>
    <source>
        <strain evidence="10 11">NS21</strain>
    </source>
</reference>
<keyword evidence="3 9" id="KW-0808">Transferase</keyword>
<dbReference type="PANTHER" id="PTHR21248:SF23">
    <property type="entry name" value="CARDIOLIPIN SYNTHASE B"/>
    <property type="match status" value="1"/>
</dbReference>
<feature type="active site" evidence="9">
    <location>
        <position position="331"/>
    </location>
</feature>
<dbReference type="AlphaFoldDB" id="A0A1W6LD51"/>
<evidence type="ECO:0000313" key="11">
    <source>
        <dbReference type="Proteomes" id="UP000193427"/>
    </source>
</evidence>
<keyword evidence="4" id="KW-0677">Repeat</keyword>
<comment type="subcellular location">
    <subcellularLocation>
        <location evidence="9">Cell membrane</location>
        <topology evidence="9">Peripheral membrane protein</topology>
    </subcellularLocation>
</comment>
<feature type="active site" evidence="9">
    <location>
        <position position="338"/>
    </location>
</feature>
<evidence type="ECO:0000256" key="2">
    <source>
        <dbReference type="ARBA" id="ARBA00022516"/>
    </source>
</evidence>
<evidence type="ECO:0000256" key="5">
    <source>
        <dbReference type="ARBA" id="ARBA00023098"/>
    </source>
</evidence>
<dbReference type="NCBIfam" id="NF008427">
    <property type="entry name" value="PRK11263.1"/>
    <property type="match status" value="1"/>
</dbReference>